<dbReference type="GO" id="GO:0051536">
    <property type="term" value="F:iron-sulfur cluster binding"/>
    <property type="evidence" value="ECO:0007669"/>
    <property type="project" value="UniProtKB-KW"/>
</dbReference>
<dbReference type="GO" id="GO:0052592">
    <property type="term" value="F:oxidoreductase activity, acting on CH or CH2 groups, with an iron-sulfur protein as acceptor"/>
    <property type="evidence" value="ECO:0007669"/>
    <property type="project" value="TreeGrafter"/>
</dbReference>
<evidence type="ECO:0000256" key="1">
    <source>
        <dbReference type="ARBA" id="ARBA00001974"/>
    </source>
</evidence>
<dbReference type="PANTHER" id="PTHR31332">
    <property type="entry name" value="7-HYDROXYMETHYL CHLOROPHYLL A REDUCTASE, CHLOROPLASTIC"/>
    <property type="match status" value="1"/>
</dbReference>
<accession>A0A2S9J290</accession>
<keyword evidence="2" id="KW-0479">Metal-binding</keyword>
<dbReference type="EMBL" id="PVBQ01000010">
    <property type="protein sequence ID" value="PRD46854.1"/>
    <property type="molecule type" value="Genomic_DNA"/>
</dbReference>
<evidence type="ECO:0000259" key="6">
    <source>
        <dbReference type="Pfam" id="PF04422"/>
    </source>
</evidence>
<dbReference type="AlphaFoldDB" id="A0A2S9J290"/>
<evidence type="ECO:0000256" key="5">
    <source>
        <dbReference type="ARBA" id="ARBA00023014"/>
    </source>
</evidence>
<protein>
    <submittedName>
        <fullName evidence="8">Coenzyme F420 hydrogenase</fullName>
    </submittedName>
</protein>
<reference evidence="8 9" key="1">
    <citation type="submission" date="2018-02" db="EMBL/GenBank/DDBJ databases">
        <title>The draft genome of Sphingobacterium sp. 5JN-11.</title>
        <authorList>
            <person name="Liu L."/>
            <person name="Li L."/>
            <person name="Liang L."/>
            <person name="Zhang X."/>
            <person name="Wang T."/>
        </authorList>
    </citation>
    <scope>NUCLEOTIDE SEQUENCE [LARGE SCALE GENOMIC DNA]</scope>
    <source>
        <strain evidence="8 9">5JN-11</strain>
    </source>
</reference>
<dbReference type="Pfam" id="PF04422">
    <property type="entry name" value="FrhB_FdhB_N"/>
    <property type="match status" value="1"/>
</dbReference>
<proteinExistence type="predicted"/>
<gene>
    <name evidence="8" type="ORF">C5745_13390</name>
</gene>
<keyword evidence="9" id="KW-1185">Reference proteome</keyword>
<feature type="domain" description="Coenzyme F420 hydrogenase/dehydrogenase beta subunit C-terminal" evidence="7">
    <location>
        <begin position="185"/>
        <end position="353"/>
    </location>
</feature>
<evidence type="ECO:0000256" key="3">
    <source>
        <dbReference type="ARBA" id="ARBA00023002"/>
    </source>
</evidence>
<evidence type="ECO:0000313" key="9">
    <source>
        <dbReference type="Proteomes" id="UP000239711"/>
    </source>
</evidence>
<comment type="cofactor">
    <cofactor evidence="1">
        <name>FAD</name>
        <dbReference type="ChEBI" id="CHEBI:57692"/>
    </cofactor>
</comment>
<dbReference type="OrthoDB" id="9813230at2"/>
<dbReference type="GO" id="GO:0046872">
    <property type="term" value="F:metal ion binding"/>
    <property type="evidence" value="ECO:0007669"/>
    <property type="project" value="UniProtKB-KW"/>
</dbReference>
<dbReference type="Pfam" id="PF04432">
    <property type="entry name" value="FrhB_FdhB_C"/>
    <property type="match status" value="1"/>
</dbReference>
<keyword evidence="4" id="KW-0408">Iron</keyword>
<evidence type="ECO:0000256" key="2">
    <source>
        <dbReference type="ARBA" id="ARBA00022723"/>
    </source>
</evidence>
<feature type="domain" description="Coenzyme F420 hydrogenase/dehydrogenase beta subunit N-terminal" evidence="6">
    <location>
        <begin position="96"/>
        <end position="176"/>
    </location>
</feature>
<keyword evidence="5" id="KW-0411">Iron-sulfur</keyword>
<organism evidence="8 9">
    <name type="scientific">Sphingobacterium haloxyli</name>
    <dbReference type="NCBI Taxonomy" id="2100533"/>
    <lineage>
        <taxon>Bacteria</taxon>
        <taxon>Pseudomonadati</taxon>
        <taxon>Bacteroidota</taxon>
        <taxon>Sphingobacteriia</taxon>
        <taxon>Sphingobacteriales</taxon>
        <taxon>Sphingobacteriaceae</taxon>
        <taxon>Sphingobacterium</taxon>
    </lineage>
</organism>
<keyword evidence="3" id="KW-0560">Oxidoreductase</keyword>
<dbReference type="PANTHER" id="PTHR31332:SF6">
    <property type="entry name" value="FORMATE DEHYDROGENASE SUBUNIT BETA"/>
    <property type="match status" value="1"/>
</dbReference>
<name>A0A2S9J290_9SPHI</name>
<dbReference type="InterPro" id="IPR007516">
    <property type="entry name" value="Co_F420_Hydgase/DH_bsu_N"/>
</dbReference>
<evidence type="ECO:0000256" key="4">
    <source>
        <dbReference type="ARBA" id="ARBA00023004"/>
    </source>
</evidence>
<dbReference type="RefSeq" id="WP_105717518.1">
    <property type="nucleotide sequence ID" value="NZ_PVBQ01000010.1"/>
</dbReference>
<dbReference type="InterPro" id="IPR045220">
    <property type="entry name" value="FRHB/FDHB/HCAR-like"/>
</dbReference>
<comment type="caution">
    <text evidence="8">The sequence shown here is derived from an EMBL/GenBank/DDBJ whole genome shotgun (WGS) entry which is preliminary data.</text>
</comment>
<sequence length="468" mass="53264">MYKSNEAQQLLDTVINGGYCIGCGACAVVDGSPFEMKLDEYGLYKPVLNQNKVVDPNVKLLSVCPFSDRSLDENEIGNIIYPDNIHNAHVGNYIKCFAGYVNEGGFREKGSSGGLGKWLGYTLLKEGLIDCFIQLAPNTENTSEKALFEYKVYTKCSDVIQGSKSSYYPSTLVEVLSYVEQNEGRYAITGVPCFIKTLRLMSQDSAVLKERITFTIGIVCGGMKSANQAKMIGWQLGVHPDHLKAIDFRRKHKDRPANFKIYQVWSTRDDVDRFKDDREIIGTDYGAGFFKPKACDFCDDVVGETADISIGDAWLPDYVNDPKGNCITVIRNKVLLDLVIRHTNMMNLALTEVSAEDVIQSQQGGFRHRREGLSYRMQKKVRENKWLPKKRVQPGEFKLDVQRKKIYDFREKISEKSHILFLEALKTNNLAVFTMEIEVLMQKYRRLNRGSITQRIERKVLKILKSLF</sequence>
<evidence type="ECO:0000313" key="8">
    <source>
        <dbReference type="EMBL" id="PRD46854.1"/>
    </source>
</evidence>
<dbReference type="InterPro" id="IPR007525">
    <property type="entry name" value="FrhB_FdhB_C"/>
</dbReference>
<dbReference type="Proteomes" id="UP000239711">
    <property type="component" value="Unassembled WGS sequence"/>
</dbReference>
<evidence type="ECO:0000259" key="7">
    <source>
        <dbReference type="Pfam" id="PF04432"/>
    </source>
</evidence>